<dbReference type="EMBL" id="JACBZS010000001">
    <property type="protein sequence ID" value="NYI71114.1"/>
    <property type="molecule type" value="Genomic_DNA"/>
</dbReference>
<feature type="compositionally biased region" description="Pro residues" evidence="1">
    <location>
        <begin position="11"/>
        <end position="25"/>
    </location>
</feature>
<dbReference type="Proteomes" id="UP000527616">
    <property type="component" value="Unassembled WGS sequence"/>
</dbReference>
<keyword evidence="2" id="KW-0472">Membrane</keyword>
<proteinExistence type="predicted"/>
<dbReference type="SUPFAM" id="SSF50998">
    <property type="entry name" value="Quinoprotein alcohol dehydrogenase-like"/>
    <property type="match status" value="1"/>
</dbReference>
<evidence type="ECO:0000256" key="1">
    <source>
        <dbReference type="SAM" id="MobiDB-lite"/>
    </source>
</evidence>
<sequence>MMTSGGARPGPALPPPPPFAPPVGPPARRRSRAGAVLVVLSLVVAAAISATSIIRLPVLNTGGDAEAYLPEGESLTWLAGGPHPVSVQTQVRTSSAPGALGPPEFKDTTGFESMVSWTVTTSIDEQVPGEPDRTLGLRLMARTTDDGLRLGALRRSRGPDVAGDGSFRFEPGVLELPADVVAGSAWVTAGDVYSGERPIGAYRLERIAEPAPELGQGCLRVRTTGDLLTGAMPWPIVTEGWCAGRGRVELDAGGGPLRAAPRPDLSMPSLPGPEVWPRLNRPRDVIEGTVDELAPIGPEAVAVATVDTPGLTVRRRSGEGWSTAGWLGIGQVVSLVPAGGFAVAATLQRRLWAVDGFGRPLWVAELPDLPADAPQQVGSAIVVTTLDGSTSALDRATGRELWRTETPDAVRMAVADGVVAVAAEDRMEGFALADGTPRWRIELGDDNPFWLIGAGDRVLVANRAGVSALDPITGNEVWSLPGYPRAGAAAAGIVVVAGDELVTAVAASDGAERWRAPVSAASALAMDADGRVLVGAPGGTRLIADGSELVAWPELAAPTLIAGPSPYLIIQRAAKELAP</sequence>
<comment type="caution">
    <text evidence="4">The sequence shown here is derived from an EMBL/GenBank/DDBJ whole genome shotgun (WGS) entry which is preliminary data.</text>
</comment>
<dbReference type="InterPro" id="IPR002372">
    <property type="entry name" value="PQQ_rpt_dom"/>
</dbReference>
<evidence type="ECO:0000313" key="5">
    <source>
        <dbReference type="Proteomes" id="UP000527616"/>
    </source>
</evidence>
<reference evidence="4 5" key="1">
    <citation type="submission" date="2020-07" db="EMBL/GenBank/DDBJ databases">
        <title>Sequencing the genomes of 1000 actinobacteria strains.</title>
        <authorList>
            <person name="Klenk H.-P."/>
        </authorList>
    </citation>
    <scope>NUCLEOTIDE SEQUENCE [LARGE SCALE GENOMIC DNA]</scope>
    <source>
        <strain evidence="4 5">DSM 103164</strain>
    </source>
</reference>
<organism evidence="4 5">
    <name type="scientific">Naumannella cuiyingiana</name>
    <dbReference type="NCBI Taxonomy" id="1347891"/>
    <lineage>
        <taxon>Bacteria</taxon>
        <taxon>Bacillati</taxon>
        <taxon>Actinomycetota</taxon>
        <taxon>Actinomycetes</taxon>
        <taxon>Propionibacteriales</taxon>
        <taxon>Propionibacteriaceae</taxon>
        <taxon>Naumannella</taxon>
    </lineage>
</organism>
<dbReference type="PANTHER" id="PTHR34512">
    <property type="entry name" value="CELL SURFACE PROTEIN"/>
    <property type="match status" value="1"/>
</dbReference>
<accession>A0A7Z0D8V4</accession>
<feature type="region of interest" description="Disordered" evidence="1">
    <location>
        <begin position="259"/>
        <end position="278"/>
    </location>
</feature>
<dbReference type="PANTHER" id="PTHR34512:SF30">
    <property type="entry name" value="OUTER MEMBRANE PROTEIN ASSEMBLY FACTOR BAMB"/>
    <property type="match status" value="1"/>
</dbReference>
<dbReference type="InterPro" id="IPR015943">
    <property type="entry name" value="WD40/YVTN_repeat-like_dom_sf"/>
</dbReference>
<keyword evidence="2" id="KW-0812">Transmembrane</keyword>
<dbReference type="Pfam" id="PF13360">
    <property type="entry name" value="PQQ_2"/>
    <property type="match status" value="1"/>
</dbReference>
<feature type="region of interest" description="Disordered" evidence="1">
    <location>
        <begin position="1"/>
        <end position="28"/>
    </location>
</feature>
<dbReference type="InterPro" id="IPR018391">
    <property type="entry name" value="PQQ_b-propeller_rpt"/>
</dbReference>
<keyword evidence="5" id="KW-1185">Reference proteome</keyword>
<feature type="compositionally biased region" description="Low complexity" evidence="1">
    <location>
        <begin position="1"/>
        <end position="10"/>
    </location>
</feature>
<evidence type="ECO:0000256" key="2">
    <source>
        <dbReference type="SAM" id="Phobius"/>
    </source>
</evidence>
<dbReference type="InterPro" id="IPR011047">
    <property type="entry name" value="Quinoprotein_ADH-like_sf"/>
</dbReference>
<dbReference type="Gene3D" id="2.130.10.10">
    <property type="entry name" value="YVTN repeat-like/Quinoprotein amine dehydrogenase"/>
    <property type="match status" value="1"/>
</dbReference>
<protein>
    <recommendedName>
        <fullName evidence="3">Pyrrolo-quinoline quinone repeat domain-containing protein</fullName>
    </recommendedName>
</protein>
<feature type="domain" description="Pyrrolo-quinoline quinone repeat" evidence="3">
    <location>
        <begin position="357"/>
        <end position="481"/>
    </location>
</feature>
<name>A0A7Z0D8V4_9ACTN</name>
<dbReference type="SMART" id="SM00564">
    <property type="entry name" value="PQQ"/>
    <property type="match status" value="4"/>
</dbReference>
<gene>
    <name evidence="4" type="ORF">GGQ54_001674</name>
</gene>
<evidence type="ECO:0000259" key="3">
    <source>
        <dbReference type="Pfam" id="PF13360"/>
    </source>
</evidence>
<evidence type="ECO:0000313" key="4">
    <source>
        <dbReference type="EMBL" id="NYI71114.1"/>
    </source>
</evidence>
<dbReference type="AlphaFoldDB" id="A0A7Z0D8V4"/>
<feature type="transmembrane region" description="Helical" evidence="2">
    <location>
        <begin position="35"/>
        <end position="54"/>
    </location>
</feature>
<keyword evidence="2" id="KW-1133">Transmembrane helix</keyword>